<name>A0A392T2Z3_9FABA</name>
<proteinExistence type="predicted"/>
<accession>A0A392T2Z3</accession>
<keyword evidence="3" id="KW-1185">Reference proteome</keyword>
<evidence type="ECO:0000256" key="1">
    <source>
        <dbReference type="SAM" id="MobiDB-lite"/>
    </source>
</evidence>
<feature type="non-terminal residue" evidence="2">
    <location>
        <position position="1"/>
    </location>
</feature>
<dbReference type="AlphaFoldDB" id="A0A392T2Z3"/>
<comment type="caution">
    <text evidence="2">The sequence shown here is derived from an EMBL/GenBank/DDBJ whole genome shotgun (WGS) entry which is preliminary data.</text>
</comment>
<evidence type="ECO:0000313" key="3">
    <source>
        <dbReference type="Proteomes" id="UP000265520"/>
    </source>
</evidence>
<feature type="region of interest" description="Disordered" evidence="1">
    <location>
        <begin position="54"/>
        <end position="93"/>
    </location>
</feature>
<protein>
    <submittedName>
        <fullName evidence="2">Uncharacterized protein</fullName>
    </submittedName>
</protein>
<dbReference type="Proteomes" id="UP000265520">
    <property type="component" value="Unassembled WGS sequence"/>
</dbReference>
<evidence type="ECO:0000313" key="2">
    <source>
        <dbReference type="EMBL" id="MCI55493.1"/>
    </source>
</evidence>
<sequence length="93" mass="9538">ASAKASETLGLVESGSVENLGKSDVNPTVDDTPVVVVSTKAEVNPIVEVVQKTGPETHVEQDVTPSGQTSDKLDDVPNAAASVMPENLDSVVP</sequence>
<feature type="non-terminal residue" evidence="2">
    <location>
        <position position="93"/>
    </location>
</feature>
<organism evidence="2 3">
    <name type="scientific">Trifolium medium</name>
    <dbReference type="NCBI Taxonomy" id="97028"/>
    <lineage>
        <taxon>Eukaryota</taxon>
        <taxon>Viridiplantae</taxon>
        <taxon>Streptophyta</taxon>
        <taxon>Embryophyta</taxon>
        <taxon>Tracheophyta</taxon>
        <taxon>Spermatophyta</taxon>
        <taxon>Magnoliopsida</taxon>
        <taxon>eudicotyledons</taxon>
        <taxon>Gunneridae</taxon>
        <taxon>Pentapetalae</taxon>
        <taxon>rosids</taxon>
        <taxon>fabids</taxon>
        <taxon>Fabales</taxon>
        <taxon>Fabaceae</taxon>
        <taxon>Papilionoideae</taxon>
        <taxon>50 kb inversion clade</taxon>
        <taxon>NPAAA clade</taxon>
        <taxon>Hologalegina</taxon>
        <taxon>IRL clade</taxon>
        <taxon>Trifolieae</taxon>
        <taxon>Trifolium</taxon>
    </lineage>
</organism>
<dbReference type="EMBL" id="LXQA010497320">
    <property type="protein sequence ID" value="MCI55493.1"/>
    <property type="molecule type" value="Genomic_DNA"/>
</dbReference>
<reference evidence="2 3" key="1">
    <citation type="journal article" date="2018" name="Front. Plant Sci.">
        <title>Red Clover (Trifolium pratense) and Zigzag Clover (T. medium) - A Picture of Genomic Similarities and Differences.</title>
        <authorList>
            <person name="Dluhosova J."/>
            <person name="Istvanek J."/>
            <person name="Nedelnik J."/>
            <person name="Repkova J."/>
        </authorList>
    </citation>
    <scope>NUCLEOTIDE SEQUENCE [LARGE SCALE GENOMIC DNA]</scope>
    <source>
        <strain evidence="3">cv. 10/8</strain>
        <tissue evidence="2">Leaf</tissue>
    </source>
</reference>